<dbReference type="AlphaFoldDB" id="A0A9P7E7T7"/>
<proteinExistence type="predicted"/>
<accession>A0A9P7E7T7</accession>
<evidence type="ECO:0000313" key="2">
    <source>
        <dbReference type="Proteomes" id="UP000807769"/>
    </source>
</evidence>
<organism evidence="1 2">
    <name type="scientific">Suillus subaureus</name>
    <dbReference type="NCBI Taxonomy" id="48587"/>
    <lineage>
        <taxon>Eukaryota</taxon>
        <taxon>Fungi</taxon>
        <taxon>Dikarya</taxon>
        <taxon>Basidiomycota</taxon>
        <taxon>Agaricomycotina</taxon>
        <taxon>Agaricomycetes</taxon>
        <taxon>Agaricomycetidae</taxon>
        <taxon>Boletales</taxon>
        <taxon>Suillineae</taxon>
        <taxon>Suillaceae</taxon>
        <taxon>Suillus</taxon>
    </lineage>
</organism>
<protein>
    <submittedName>
        <fullName evidence="1">Uncharacterized protein</fullName>
    </submittedName>
</protein>
<name>A0A9P7E7T7_9AGAM</name>
<gene>
    <name evidence="1" type="ORF">BJ212DRAFT_1300786</name>
</gene>
<reference evidence="1" key="1">
    <citation type="journal article" date="2020" name="New Phytol.">
        <title>Comparative genomics reveals dynamic genome evolution in host specialist ectomycorrhizal fungi.</title>
        <authorList>
            <person name="Lofgren L.A."/>
            <person name="Nguyen N.H."/>
            <person name="Vilgalys R."/>
            <person name="Ruytinx J."/>
            <person name="Liao H.L."/>
            <person name="Branco S."/>
            <person name="Kuo A."/>
            <person name="LaButti K."/>
            <person name="Lipzen A."/>
            <person name="Andreopoulos W."/>
            <person name="Pangilinan J."/>
            <person name="Riley R."/>
            <person name="Hundley H."/>
            <person name="Na H."/>
            <person name="Barry K."/>
            <person name="Grigoriev I.V."/>
            <person name="Stajich J.E."/>
            <person name="Kennedy P.G."/>
        </authorList>
    </citation>
    <scope>NUCLEOTIDE SEQUENCE</scope>
    <source>
        <strain evidence="1">MN1</strain>
    </source>
</reference>
<evidence type="ECO:0000313" key="1">
    <source>
        <dbReference type="EMBL" id="KAG1813902.1"/>
    </source>
</evidence>
<dbReference type="OrthoDB" id="3253416at2759"/>
<comment type="caution">
    <text evidence="1">The sequence shown here is derived from an EMBL/GenBank/DDBJ whole genome shotgun (WGS) entry which is preliminary data.</text>
</comment>
<dbReference type="GeneID" id="64627048"/>
<dbReference type="RefSeq" id="XP_041191538.1">
    <property type="nucleotide sequence ID" value="XM_041333031.1"/>
</dbReference>
<keyword evidence="2" id="KW-1185">Reference proteome</keyword>
<dbReference type="EMBL" id="JABBWG010000022">
    <property type="protein sequence ID" value="KAG1813902.1"/>
    <property type="molecule type" value="Genomic_DNA"/>
</dbReference>
<sequence length="258" mass="29748">MVVNITPKIKHVRPKLTVTQKANHRKKAVGLSNAIDEAWEAYQEEAAVISEKYKWSTKWTQLQLHNNRGLRLHQKPNAWNAFTSQKLNEVNQGISIEGFYIAVRGDVEHFHELKIFYTPKAQSFIKEISHLNPKHFALKFKSWVTGNFDTHADSTHHLSPTKLINLCCTNIQEGLNAIMRKCNLSKKIKMNYDNYKKKIIKMHSIALEGWTCGKVQNPGKICHCKDLVTLLDALVNEQCLWIQLTQEQVEQHIAGNRE</sequence>
<dbReference type="Proteomes" id="UP000807769">
    <property type="component" value="Unassembled WGS sequence"/>
</dbReference>